<proteinExistence type="inferred from homology"/>
<keyword evidence="5" id="KW-0547">Nucleotide-binding</keyword>
<dbReference type="GO" id="GO:0051607">
    <property type="term" value="P:defense response to virus"/>
    <property type="evidence" value="ECO:0007669"/>
    <property type="project" value="UniProtKB-KW"/>
</dbReference>
<dbReference type="InterPro" id="IPR014001">
    <property type="entry name" value="Helicase_ATP-bd"/>
</dbReference>
<evidence type="ECO:0000256" key="9">
    <source>
        <dbReference type="ARBA" id="ARBA00023118"/>
    </source>
</evidence>
<dbReference type="InterPro" id="IPR027417">
    <property type="entry name" value="P-loop_NTPase"/>
</dbReference>
<dbReference type="Pfam" id="PF18019">
    <property type="entry name" value="Cas3_HD"/>
    <property type="match status" value="1"/>
</dbReference>
<dbReference type="EMBL" id="VJMG01000006">
    <property type="protein sequence ID" value="TRL42298.1"/>
    <property type="molecule type" value="Genomic_DNA"/>
</dbReference>
<dbReference type="Gene3D" id="3.40.50.300">
    <property type="entry name" value="P-loop containing nucleotide triphosphate hydrolases"/>
    <property type="match status" value="2"/>
</dbReference>
<dbReference type="PROSITE" id="PS51192">
    <property type="entry name" value="HELICASE_ATP_BIND_1"/>
    <property type="match status" value="1"/>
</dbReference>
<comment type="similarity">
    <text evidence="2">In the central section; belongs to the CRISPR-associated helicase Cas3 family.</text>
</comment>
<dbReference type="GO" id="GO:0005524">
    <property type="term" value="F:ATP binding"/>
    <property type="evidence" value="ECO:0007669"/>
    <property type="project" value="UniProtKB-KW"/>
</dbReference>
<keyword evidence="3" id="KW-0540">Nuclease</keyword>
<dbReference type="InterPro" id="IPR038257">
    <property type="entry name" value="CRISPR-assoc_Cas3_HD_sf"/>
</dbReference>
<dbReference type="GO" id="GO:0003723">
    <property type="term" value="F:RNA binding"/>
    <property type="evidence" value="ECO:0007669"/>
    <property type="project" value="TreeGrafter"/>
</dbReference>
<dbReference type="SUPFAM" id="SSF52540">
    <property type="entry name" value="P-loop containing nucleoside triphosphate hydrolases"/>
    <property type="match status" value="1"/>
</dbReference>
<dbReference type="NCBIfam" id="TIGR01587">
    <property type="entry name" value="cas3_core"/>
    <property type="match status" value="1"/>
</dbReference>
<keyword evidence="13" id="KW-1185">Reference proteome</keyword>
<evidence type="ECO:0000256" key="4">
    <source>
        <dbReference type="ARBA" id="ARBA00022723"/>
    </source>
</evidence>
<evidence type="ECO:0000313" key="12">
    <source>
        <dbReference type="EMBL" id="TRL42298.1"/>
    </source>
</evidence>
<evidence type="ECO:0000256" key="7">
    <source>
        <dbReference type="ARBA" id="ARBA00022806"/>
    </source>
</evidence>
<comment type="similarity">
    <text evidence="1">In the N-terminal section; belongs to the CRISPR-associated nuclease Cas3-HD family.</text>
</comment>
<evidence type="ECO:0000259" key="10">
    <source>
        <dbReference type="PROSITE" id="PS51192"/>
    </source>
</evidence>
<dbReference type="Pfam" id="PF22590">
    <property type="entry name" value="Cas3-like_C_2"/>
    <property type="match status" value="1"/>
</dbReference>
<organism evidence="12 13">
    <name type="scientific">Rhizobium straminoryzae</name>
    <dbReference type="NCBI Taxonomy" id="1387186"/>
    <lineage>
        <taxon>Bacteria</taxon>
        <taxon>Pseudomonadati</taxon>
        <taxon>Pseudomonadota</taxon>
        <taxon>Alphaproteobacteria</taxon>
        <taxon>Hyphomicrobiales</taxon>
        <taxon>Rhizobiaceae</taxon>
        <taxon>Rhizobium/Agrobacterium group</taxon>
        <taxon>Rhizobium</taxon>
    </lineage>
</organism>
<dbReference type="SMART" id="SM00487">
    <property type="entry name" value="DEXDc"/>
    <property type="match status" value="1"/>
</dbReference>
<keyword evidence="8" id="KW-0067">ATP-binding</keyword>
<evidence type="ECO:0000313" key="13">
    <source>
        <dbReference type="Proteomes" id="UP000316801"/>
    </source>
</evidence>
<feature type="domain" description="HD Cas3-type" evidence="11">
    <location>
        <begin position="11"/>
        <end position="205"/>
    </location>
</feature>
<evidence type="ECO:0000256" key="8">
    <source>
        <dbReference type="ARBA" id="ARBA00022840"/>
    </source>
</evidence>
<dbReference type="GO" id="GO:0003724">
    <property type="term" value="F:RNA helicase activity"/>
    <property type="evidence" value="ECO:0007669"/>
    <property type="project" value="TreeGrafter"/>
</dbReference>
<dbReference type="NCBIfam" id="TIGR01596">
    <property type="entry name" value="cas3_HD"/>
    <property type="match status" value="1"/>
</dbReference>
<protein>
    <submittedName>
        <fullName evidence="12">CRISPR-associated helicase Cas3</fullName>
    </submittedName>
</protein>
<dbReference type="AlphaFoldDB" id="A0A549TH86"/>
<dbReference type="Pfam" id="PF00270">
    <property type="entry name" value="DEAD"/>
    <property type="match status" value="1"/>
</dbReference>
<gene>
    <name evidence="12" type="primary">cas3</name>
    <name evidence="12" type="ORF">FNA46_02170</name>
</gene>
<evidence type="ECO:0000259" key="11">
    <source>
        <dbReference type="PROSITE" id="PS51643"/>
    </source>
</evidence>
<evidence type="ECO:0000256" key="5">
    <source>
        <dbReference type="ARBA" id="ARBA00022741"/>
    </source>
</evidence>
<reference evidence="12 13" key="1">
    <citation type="submission" date="2019-07" db="EMBL/GenBank/DDBJ databases">
        <title>Ln-dependent methylotrophs.</title>
        <authorList>
            <person name="Tani A."/>
        </authorList>
    </citation>
    <scope>NUCLEOTIDE SEQUENCE [LARGE SCALE GENOMIC DNA]</scope>
    <source>
        <strain evidence="12 13">SM12</strain>
    </source>
</reference>
<evidence type="ECO:0000256" key="2">
    <source>
        <dbReference type="ARBA" id="ARBA00009046"/>
    </source>
</evidence>
<dbReference type="Gene3D" id="1.10.3210.30">
    <property type="match status" value="1"/>
</dbReference>
<dbReference type="PROSITE" id="PS51643">
    <property type="entry name" value="HD_CAS3"/>
    <property type="match status" value="1"/>
</dbReference>
<keyword evidence="9" id="KW-0051">Antiviral defense</keyword>
<dbReference type="RefSeq" id="WP_142880703.1">
    <property type="nucleotide sequence ID" value="NZ_VJMG01000006.1"/>
</dbReference>
<dbReference type="InterPro" id="IPR006483">
    <property type="entry name" value="CRISPR-assoc_Cas3_HD"/>
</dbReference>
<name>A0A549TH86_9HYPH</name>
<dbReference type="GO" id="GO:0046872">
    <property type="term" value="F:metal ion binding"/>
    <property type="evidence" value="ECO:0007669"/>
    <property type="project" value="UniProtKB-KW"/>
</dbReference>
<dbReference type="InterPro" id="IPR006474">
    <property type="entry name" value="Helicase_Cas3_CRISPR-ass_core"/>
</dbReference>
<keyword evidence="7" id="KW-0347">Helicase</keyword>
<comment type="caution">
    <text evidence="12">The sequence shown here is derived from an EMBL/GenBank/DDBJ whole genome shotgun (WGS) entry which is preliminary data.</text>
</comment>
<dbReference type="Proteomes" id="UP000316801">
    <property type="component" value="Unassembled WGS sequence"/>
</dbReference>
<keyword evidence="6" id="KW-0378">Hydrolase</keyword>
<evidence type="ECO:0000256" key="1">
    <source>
        <dbReference type="ARBA" id="ARBA00006847"/>
    </source>
</evidence>
<dbReference type="InterPro" id="IPR054712">
    <property type="entry name" value="Cas3-like_dom"/>
</dbReference>
<dbReference type="GO" id="GO:0004518">
    <property type="term" value="F:nuclease activity"/>
    <property type="evidence" value="ECO:0007669"/>
    <property type="project" value="UniProtKB-KW"/>
</dbReference>
<dbReference type="InterPro" id="IPR050547">
    <property type="entry name" value="DEAD_box_RNA_helicases"/>
</dbReference>
<dbReference type="GO" id="GO:0016787">
    <property type="term" value="F:hydrolase activity"/>
    <property type="evidence" value="ECO:0007669"/>
    <property type="project" value="UniProtKB-KW"/>
</dbReference>
<evidence type="ECO:0000256" key="6">
    <source>
        <dbReference type="ARBA" id="ARBA00022801"/>
    </source>
</evidence>
<accession>A0A549TH86</accession>
<sequence length="853" mass="93180">MEPLLPWGKSSFGLTHHLAHHCADVAACFEALAKLPVVRNRMERSAGRALTETDISRLAALTFLHDCGKLHPGFQAKGDIAGISWPPLTPHGHVQEGAAIFDRVQDGALSDALNVAALHSWGVSLGLLLAAIAHHGRPFSVEPKAGTGWEAVLRPDYAPLSAARRLGSLMRAWFPLAFAAGGAPLPDRPDFQHLFCGLVSLSDWLGSTQSLFPFVAGCDPDYMERARQQAARAVAGSGLDVQRWRSAIEGKARFELLSDGKKPRPAQEVTGAWSLDDPLVILEAETGSGKTEAALWRFAQLFEAGRVDSLYFALPTRAAARQIHQRVNDVVRRLMGEEAPEAVQAVPGYLRSGDISGKTLPAFEVLWDDDPDEARRIARWAAESGRRYLAATVAVGTVDQVMLAALQVKHAHLRAAALSRSLLVIDEIHSSDPYMTDIQSHLLTMHLERGGHAMLMSATLGAEARAKWLSTDNRSRKRQDFETAIAAPYPAVWGRRDGLQGVDRAGQHSKAVAMALVAGWSGELAARHAIEAARQGAKVLVIRNTVRAAQETFEAVRELGGETLLMQVAGGAALHHSRFAAEDRRLLDAHVERLLSPDTRIRETEGVIIVGSQTLEQSLDIDADLLITDLCPVDVLLQRIGRLHRHELGRPENFEAPQCLVLSPEDGLDRLAKPAFENGLGQFRDGGGVYRNLHACELTRRLVRDHPTWVIPEMNRLLVESATHPERIDALSAELGPLWQTYWAGVYGNHVADAQLAKHLRLPVDRDFTDLPPFADVEEKVRTRLGAEGARIDFAAPVTSPFGEQITGITLPSHWQGAFSEGPVEPQVVDGAITFRINDAAFRYGRTGLMREG</sequence>
<dbReference type="InterPro" id="IPR011545">
    <property type="entry name" value="DEAD/DEAH_box_helicase_dom"/>
</dbReference>
<dbReference type="CDD" id="cd09641">
    <property type="entry name" value="Cas3''_I"/>
    <property type="match status" value="1"/>
</dbReference>
<dbReference type="PANTHER" id="PTHR47963">
    <property type="entry name" value="DEAD-BOX ATP-DEPENDENT RNA HELICASE 47, MITOCHONDRIAL"/>
    <property type="match status" value="1"/>
</dbReference>
<feature type="domain" description="Helicase ATP-binding" evidence="10">
    <location>
        <begin position="271"/>
        <end position="478"/>
    </location>
</feature>
<dbReference type="PANTHER" id="PTHR47963:SF9">
    <property type="entry name" value="CRISPR-ASSOCIATED ENDONUCLEASE_HELICASE CAS3"/>
    <property type="match status" value="1"/>
</dbReference>
<evidence type="ECO:0000256" key="3">
    <source>
        <dbReference type="ARBA" id="ARBA00022722"/>
    </source>
</evidence>
<keyword evidence="4" id="KW-0479">Metal-binding</keyword>